<evidence type="ECO:0000313" key="2">
    <source>
        <dbReference type="Proteomes" id="UP000724874"/>
    </source>
</evidence>
<organism evidence="1 2">
    <name type="scientific">Gymnopilus junonius</name>
    <name type="common">Spectacular rustgill mushroom</name>
    <name type="synonym">Gymnopilus spectabilis subsp. junonius</name>
    <dbReference type="NCBI Taxonomy" id="109634"/>
    <lineage>
        <taxon>Eukaryota</taxon>
        <taxon>Fungi</taxon>
        <taxon>Dikarya</taxon>
        <taxon>Basidiomycota</taxon>
        <taxon>Agaricomycotina</taxon>
        <taxon>Agaricomycetes</taxon>
        <taxon>Agaricomycetidae</taxon>
        <taxon>Agaricales</taxon>
        <taxon>Agaricineae</taxon>
        <taxon>Hymenogastraceae</taxon>
        <taxon>Gymnopilus</taxon>
    </lineage>
</organism>
<dbReference type="Proteomes" id="UP000724874">
    <property type="component" value="Unassembled WGS sequence"/>
</dbReference>
<accession>A0A9P5NB84</accession>
<proteinExistence type="predicted"/>
<dbReference type="AlphaFoldDB" id="A0A9P5NB84"/>
<gene>
    <name evidence="1" type="ORF">CPB84DRAFT_1797567</name>
</gene>
<sequence>GWQNVMQRAWARLFICLYEPDAQRYPVSVLTATALMKGIVRILMEEYRHRGSFSSVEVEETEETLDPIPAVHIKMTLLNRAREEAEGVFCDIQALIGVTDADLLACRAWMSRLRQRV</sequence>
<evidence type="ECO:0000313" key="1">
    <source>
        <dbReference type="EMBL" id="KAF8874398.1"/>
    </source>
</evidence>
<reference evidence="1" key="1">
    <citation type="submission" date="2020-11" db="EMBL/GenBank/DDBJ databases">
        <authorList>
            <consortium name="DOE Joint Genome Institute"/>
            <person name="Ahrendt S."/>
            <person name="Riley R."/>
            <person name="Andreopoulos W."/>
            <person name="LaButti K."/>
            <person name="Pangilinan J."/>
            <person name="Ruiz-duenas F.J."/>
            <person name="Barrasa J.M."/>
            <person name="Sanchez-Garcia M."/>
            <person name="Camarero S."/>
            <person name="Miyauchi S."/>
            <person name="Serrano A."/>
            <person name="Linde D."/>
            <person name="Babiker R."/>
            <person name="Drula E."/>
            <person name="Ayuso-Fernandez I."/>
            <person name="Pacheco R."/>
            <person name="Padilla G."/>
            <person name="Ferreira P."/>
            <person name="Barriuso J."/>
            <person name="Kellner H."/>
            <person name="Castanera R."/>
            <person name="Alfaro M."/>
            <person name="Ramirez L."/>
            <person name="Pisabarro A.G."/>
            <person name="Kuo A."/>
            <person name="Tritt A."/>
            <person name="Lipzen A."/>
            <person name="He G."/>
            <person name="Yan M."/>
            <person name="Ng V."/>
            <person name="Cullen D."/>
            <person name="Martin F."/>
            <person name="Rosso M.-N."/>
            <person name="Henrissat B."/>
            <person name="Hibbett D."/>
            <person name="Martinez A.T."/>
            <person name="Grigoriev I.V."/>
        </authorList>
    </citation>
    <scope>NUCLEOTIDE SEQUENCE</scope>
    <source>
        <strain evidence="1">AH 44721</strain>
    </source>
</reference>
<comment type="caution">
    <text evidence="1">The sequence shown here is derived from an EMBL/GenBank/DDBJ whole genome shotgun (WGS) entry which is preliminary data.</text>
</comment>
<dbReference type="EMBL" id="JADNYJ010000215">
    <property type="protein sequence ID" value="KAF8874398.1"/>
    <property type="molecule type" value="Genomic_DNA"/>
</dbReference>
<feature type="non-terminal residue" evidence="1">
    <location>
        <position position="117"/>
    </location>
</feature>
<keyword evidence="2" id="KW-1185">Reference proteome</keyword>
<name>A0A9P5NB84_GYMJU</name>
<protein>
    <submittedName>
        <fullName evidence="1">Uncharacterized protein</fullName>
    </submittedName>
</protein>